<keyword evidence="3 6" id="KW-0285">Flavoprotein</keyword>
<dbReference type="AlphaFoldDB" id="Q96YB1"/>
<evidence type="ECO:0000256" key="2">
    <source>
        <dbReference type="ARBA" id="ARBA00009347"/>
    </source>
</evidence>
<dbReference type="Proteomes" id="UP000001015">
    <property type="component" value="Chromosome"/>
</dbReference>
<keyword evidence="5 6" id="KW-0560">Oxidoreductase</keyword>
<dbReference type="Pfam" id="PF02770">
    <property type="entry name" value="Acyl-CoA_dh_M"/>
    <property type="match status" value="1"/>
</dbReference>
<dbReference type="PIRSF" id="PIRSF016578">
    <property type="entry name" value="HsaA"/>
    <property type="match status" value="1"/>
</dbReference>
<dbReference type="InterPro" id="IPR009075">
    <property type="entry name" value="AcylCo_DH/oxidase_C"/>
</dbReference>
<dbReference type="FunFam" id="2.40.110.10:FF:000002">
    <property type="entry name" value="Acyl-CoA dehydrogenase fadE12"/>
    <property type="match status" value="1"/>
</dbReference>
<feature type="domain" description="Acyl-CoA dehydrogenase/oxidase C-terminal" evidence="7">
    <location>
        <begin position="233"/>
        <end position="372"/>
    </location>
</feature>
<sequence length="379" mass="41132">MMFSLSKELEEYRAKIREYAQKTVREYAKQMDETNDGGDKIVKDLGEMGLLGMKQPTKYGGLGLGEMAFAIATEELGAESGGASHSLHTQQNALQLLVSVGGDSAQEWIEKGIKAKEVYAVALTEPQAGSDLGALQTTAKPDGNELVLNGEKIFTSAASFSTKMVVLARTSGNPGDRQGISLLLIDSKLPGIEIHKLDIMGIRGAGVSYVKFNNVRIPKDSIIGKEGDAYRGALKALMVSRNGYAGIAVGIARGALEEAISRAQSRKQFGKALIEQEWISFNLADAYIKVEAARLLTWRAAQLFDNDYEATTEASMAKYYAAVTATEVTRLALHIFGGHGLNRGSKVERLYRDAKIMEIAEGTNEMQLVAVSRLFQPKK</sequence>
<feature type="domain" description="Acyl-CoA dehydrogenase/oxidase N-terminal" evidence="9">
    <location>
        <begin position="7"/>
        <end position="104"/>
    </location>
</feature>
<evidence type="ECO:0000259" key="7">
    <source>
        <dbReference type="Pfam" id="PF00441"/>
    </source>
</evidence>
<dbReference type="InterPro" id="IPR036250">
    <property type="entry name" value="AcylCo_DH-like_C"/>
</dbReference>
<accession>Q96YB1</accession>
<dbReference type="PROSITE" id="PS00072">
    <property type="entry name" value="ACYL_COA_DH_1"/>
    <property type="match status" value="1"/>
</dbReference>
<evidence type="ECO:0000256" key="3">
    <source>
        <dbReference type="ARBA" id="ARBA00022630"/>
    </source>
</evidence>
<evidence type="ECO:0000256" key="4">
    <source>
        <dbReference type="ARBA" id="ARBA00022827"/>
    </source>
</evidence>
<dbReference type="Pfam" id="PF00441">
    <property type="entry name" value="Acyl-CoA_dh_1"/>
    <property type="match status" value="1"/>
</dbReference>
<dbReference type="PANTHER" id="PTHR43884:SF12">
    <property type="entry name" value="ISOVALERYL-COA DEHYDROGENASE, MITOCHONDRIAL-RELATED"/>
    <property type="match status" value="1"/>
</dbReference>
<comment type="similarity">
    <text evidence="2 6">Belongs to the acyl-CoA dehydrogenase family.</text>
</comment>
<evidence type="ECO:0000256" key="1">
    <source>
        <dbReference type="ARBA" id="ARBA00001974"/>
    </source>
</evidence>
<evidence type="ECO:0000256" key="6">
    <source>
        <dbReference type="RuleBase" id="RU362125"/>
    </source>
</evidence>
<dbReference type="EC" id="1.3.99.-" evidence="10"/>
<keyword evidence="11" id="KW-1185">Reference proteome</keyword>
<dbReference type="SUPFAM" id="SSF56645">
    <property type="entry name" value="Acyl-CoA dehydrogenase NM domain-like"/>
    <property type="match status" value="1"/>
</dbReference>
<dbReference type="CDD" id="cd00567">
    <property type="entry name" value="ACAD"/>
    <property type="match status" value="1"/>
</dbReference>
<evidence type="ECO:0000259" key="9">
    <source>
        <dbReference type="Pfam" id="PF02771"/>
    </source>
</evidence>
<dbReference type="SUPFAM" id="SSF47203">
    <property type="entry name" value="Acyl-CoA dehydrogenase C-terminal domain-like"/>
    <property type="match status" value="1"/>
</dbReference>
<dbReference type="PANTHER" id="PTHR43884">
    <property type="entry name" value="ACYL-COA DEHYDROGENASE"/>
    <property type="match status" value="1"/>
</dbReference>
<reference evidence="11" key="1">
    <citation type="journal article" date="2001" name="DNA Res.">
        <title>Complete genome sequence of an aerobic thermoacidophilic Crenarchaeon, Sulfolobus tokodaii strain7.</title>
        <authorList>
            <person name="Kawarabayasi Y."/>
            <person name="Hino Y."/>
            <person name="Horikawa H."/>
            <person name="Jin-no K."/>
            <person name="Takahashi M."/>
            <person name="Sekine M."/>
            <person name="Baba S."/>
            <person name="Ankai A."/>
            <person name="Kosugi H."/>
            <person name="Hosoyama A."/>
            <person name="Fukui S."/>
            <person name="Nagai Y."/>
            <person name="Nishijima K."/>
            <person name="Otsuka R."/>
            <person name="Nakazawa H."/>
            <person name="Takamiya M."/>
            <person name="Kato Y."/>
            <person name="Yoshizawa T."/>
            <person name="Tanaka T."/>
            <person name="Kudoh Y."/>
            <person name="Yamazaki J."/>
            <person name="Kushida N."/>
            <person name="Oguchi A."/>
            <person name="Aoki K."/>
            <person name="Masuda S."/>
            <person name="Yanagii M."/>
            <person name="Nishimura M."/>
            <person name="Yamagishi A."/>
            <person name="Oshima T."/>
            <person name="Kikuchi H."/>
        </authorList>
    </citation>
    <scope>NUCLEOTIDE SEQUENCE [LARGE SCALE GENOMIC DNA]</scope>
    <source>
        <strain evidence="11">DSM 16993 / JCM 10545 / NBRC 100140 / 7</strain>
    </source>
</reference>
<dbReference type="InterPro" id="IPR046373">
    <property type="entry name" value="Acyl-CoA_Oxase/DH_mid-dom_sf"/>
</dbReference>
<dbReference type="GO" id="GO:0003995">
    <property type="term" value="F:acyl-CoA dehydrogenase activity"/>
    <property type="evidence" value="ECO:0007669"/>
    <property type="project" value="InterPro"/>
</dbReference>
<keyword evidence="4 6" id="KW-0274">FAD</keyword>
<evidence type="ECO:0000313" key="10">
    <source>
        <dbReference type="EMBL" id="BAB67366.1"/>
    </source>
</evidence>
<dbReference type="InterPro" id="IPR006089">
    <property type="entry name" value="Acyl-CoA_DH_CS"/>
</dbReference>
<dbReference type="InterPro" id="IPR006091">
    <property type="entry name" value="Acyl-CoA_Oxase/DH_mid-dom"/>
</dbReference>
<dbReference type="FunFam" id="1.20.140.10:FF:000004">
    <property type="entry name" value="Acyl-CoA dehydrogenase FadE25"/>
    <property type="match status" value="1"/>
</dbReference>
<feature type="domain" description="Acyl-CoA oxidase/dehydrogenase middle" evidence="8">
    <location>
        <begin position="120"/>
        <end position="215"/>
    </location>
</feature>
<dbReference type="Gene3D" id="1.20.140.10">
    <property type="entry name" value="Butyryl-CoA Dehydrogenase, subunit A, domain 3"/>
    <property type="match status" value="1"/>
</dbReference>
<dbReference type="PATRIC" id="fig|273063.9.peg.2557"/>
<comment type="cofactor">
    <cofactor evidence="1 6">
        <name>FAD</name>
        <dbReference type="ChEBI" id="CHEBI:57692"/>
    </cofactor>
</comment>
<proteinExistence type="inferred from homology"/>
<dbReference type="InterPro" id="IPR013786">
    <property type="entry name" value="AcylCoA_DH/ox_N"/>
</dbReference>
<dbReference type="InterPro" id="IPR009100">
    <property type="entry name" value="AcylCoA_DH/oxidase_NM_dom_sf"/>
</dbReference>
<dbReference type="KEGG" id="sto:STK_22560"/>
<evidence type="ECO:0000313" key="11">
    <source>
        <dbReference type="Proteomes" id="UP000001015"/>
    </source>
</evidence>
<dbReference type="eggNOG" id="arCOG01707">
    <property type="taxonomic scope" value="Archaea"/>
</dbReference>
<dbReference type="EMBL" id="BA000023">
    <property type="protein sequence ID" value="BAB67366.1"/>
    <property type="molecule type" value="Genomic_DNA"/>
</dbReference>
<dbReference type="Gene3D" id="1.10.540.10">
    <property type="entry name" value="Acyl-CoA dehydrogenase/oxidase, N-terminal domain"/>
    <property type="match status" value="1"/>
</dbReference>
<evidence type="ECO:0000256" key="5">
    <source>
        <dbReference type="ARBA" id="ARBA00023002"/>
    </source>
</evidence>
<gene>
    <name evidence="10" type="primary">ST2256</name>
    <name evidence="10" type="ordered locus">STK_22560</name>
</gene>
<organism evidence="10 11">
    <name type="scientific">Sulfurisphaera tokodaii (strain DSM 16993 / JCM 10545 / NBRC 100140 / 7)</name>
    <name type="common">Sulfolobus tokodaii</name>
    <dbReference type="NCBI Taxonomy" id="273063"/>
    <lineage>
        <taxon>Archaea</taxon>
        <taxon>Thermoproteota</taxon>
        <taxon>Thermoprotei</taxon>
        <taxon>Sulfolobales</taxon>
        <taxon>Sulfolobaceae</taxon>
        <taxon>Sulfurisphaera</taxon>
    </lineage>
</organism>
<dbReference type="Gene3D" id="2.40.110.10">
    <property type="entry name" value="Butyryl-CoA Dehydrogenase, subunit A, domain 2"/>
    <property type="match status" value="1"/>
</dbReference>
<evidence type="ECO:0000259" key="8">
    <source>
        <dbReference type="Pfam" id="PF02770"/>
    </source>
</evidence>
<dbReference type="Pfam" id="PF02771">
    <property type="entry name" value="Acyl-CoA_dh_N"/>
    <property type="match status" value="1"/>
</dbReference>
<dbReference type="InterPro" id="IPR037069">
    <property type="entry name" value="AcylCoA_DH/ox_N_sf"/>
</dbReference>
<protein>
    <submittedName>
        <fullName evidence="10">Acyl-CoA dehydrogenase</fullName>
        <ecNumber evidence="10">1.3.99.-</ecNumber>
    </submittedName>
</protein>
<name>Q96YB1_SULTO</name>
<dbReference type="STRING" id="273063.STK_22560"/>
<dbReference type="GO" id="GO:0050660">
    <property type="term" value="F:flavin adenine dinucleotide binding"/>
    <property type="evidence" value="ECO:0007669"/>
    <property type="project" value="InterPro"/>
</dbReference>